<proteinExistence type="predicted"/>
<feature type="signal peptide" evidence="1">
    <location>
        <begin position="1"/>
        <end position="25"/>
    </location>
</feature>
<dbReference type="Proteomes" id="UP000321113">
    <property type="component" value="Unassembled WGS sequence"/>
</dbReference>
<keyword evidence="3" id="KW-1185">Reference proteome</keyword>
<keyword evidence="1" id="KW-0732">Signal</keyword>
<dbReference type="EMBL" id="BJXK01000019">
    <property type="protein sequence ID" value="GEM81212.1"/>
    <property type="molecule type" value="Genomic_DNA"/>
</dbReference>
<feature type="chain" id="PRO_5022074506" description="DUF3316 domain-containing protein" evidence="1">
    <location>
        <begin position="26"/>
        <end position="146"/>
    </location>
</feature>
<name>A0A511QXG5_9VIBR</name>
<evidence type="ECO:0000313" key="3">
    <source>
        <dbReference type="Proteomes" id="UP000321113"/>
    </source>
</evidence>
<comment type="caution">
    <text evidence="2">The sequence shown here is derived from an EMBL/GenBank/DDBJ whole genome shotgun (WGS) entry which is preliminary data.</text>
</comment>
<dbReference type="RefSeq" id="WP_119008360.1">
    <property type="nucleotide sequence ID" value="NZ_BJXK01000019.1"/>
</dbReference>
<reference evidence="2 3" key="1">
    <citation type="submission" date="2019-07" db="EMBL/GenBank/DDBJ databases">
        <title>Whole genome shotgun sequence of Vibrio superstes NBRC 103154.</title>
        <authorList>
            <person name="Hosoyama A."/>
            <person name="Uohara A."/>
            <person name="Ohji S."/>
            <person name="Ichikawa N."/>
        </authorList>
    </citation>
    <scope>NUCLEOTIDE SEQUENCE [LARGE SCALE GENOMIC DNA]</scope>
    <source>
        <strain evidence="2 3">NBRC 103154</strain>
    </source>
</reference>
<dbReference type="AlphaFoldDB" id="A0A511QXG5"/>
<protein>
    <recommendedName>
        <fullName evidence="4">DUF3316 domain-containing protein</fullName>
    </recommendedName>
</protein>
<gene>
    <name evidence="2" type="ORF">VSU01S_34570</name>
</gene>
<organism evidence="2 3">
    <name type="scientific">Vibrio superstes NBRC 103154</name>
    <dbReference type="NCBI Taxonomy" id="1219062"/>
    <lineage>
        <taxon>Bacteria</taxon>
        <taxon>Pseudomonadati</taxon>
        <taxon>Pseudomonadota</taxon>
        <taxon>Gammaproteobacteria</taxon>
        <taxon>Vibrionales</taxon>
        <taxon>Vibrionaceae</taxon>
        <taxon>Vibrio</taxon>
    </lineage>
</organism>
<evidence type="ECO:0000256" key="1">
    <source>
        <dbReference type="SAM" id="SignalP"/>
    </source>
</evidence>
<accession>A0A511QXG5</accession>
<sequence>MKNSKLTLTTVALLSSLALSQGVMAKNITNDQNFADQMSQVEQVFQSGDVFIASDSASSFSKTDVALDIQTELKDIYVTKQEAQDLGLTEAKSFNVYSAISSDKVSATISKMVRKDAPEFFTVDLYSNQMGQSDMVEYVAKVTEYN</sequence>
<evidence type="ECO:0000313" key="2">
    <source>
        <dbReference type="EMBL" id="GEM81212.1"/>
    </source>
</evidence>
<evidence type="ECO:0008006" key="4">
    <source>
        <dbReference type="Google" id="ProtNLM"/>
    </source>
</evidence>
<dbReference type="OrthoDB" id="6267264at2"/>